<dbReference type="Pfam" id="PF03704">
    <property type="entry name" value="BTAD"/>
    <property type="match status" value="1"/>
</dbReference>
<evidence type="ECO:0000256" key="4">
    <source>
        <dbReference type="ARBA" id="ARBA00023163"/>
    </source>
</evidence>
<dbReference type="PROSITE" id="PS51755">
    <property type="entry name" value="OMPR_PHOB"/>
    <property type="match status" value="1"/>
</dbReference>
<evidence type="ECO:0000256" key="2">
    <source>
        <dbReference type="ARBA" id="ARBA00023015"/>
    </source>
</evidence>
<dbReference type="PANTHER" id="PTHR35807:SF1">
    <property type="entry name" value="TRANSCRIPTIONAL REGULATOR REDD"/>
    <property type="match status" value="1"/>
</dbReference>
<dbReference type="EMBL" id="VSRL01000025">
    <property type="protein sequence ID" value="NKE57042.1"/>
    <property type="molecule type" value="Genomic_DNA"/>
</dbReference>
<evidence type="ECO:0000256" key="3">
    <source>
        <dbReference type="ARBA" id="ARBA00023125"/>
    </source>
</evidence>
<dbReference type="InterPro" id="IPR027417">
    <property type="entry name" value="P-loop_NTPase"/>
</dbReference>
<dbReference type="InterPro" id="IPR005158">
    <property type="entry name" value="BTAD"/>
</dbReference>
<dbReference type="Pfam" id="PF00931">
    <property type="entry name" value="NB-ARC"/>
    <property type="match status" value="1"/>
</dbReference>
<feature type="compositionally biased region" description="Low complexity" evidence="6">
    <location>
        <begin position="736"/>
        <end position="750"/>
    </location>
</feature>
<dbReference type="SUPFAM" id="SSF52540">
    <property type="entry name" value="P-loop containing nucleoside triphosphate hydrolases"/>
    <property type="match status" value="1"/>
</dbReference>
<dbReference type="InterPro" id="IPR036388">
    <property type="entry name" value="WH-like_DNA-bd_sf"/>
</dbReference>
<dbReference type="Proteomes" id="UP001515943">
    <property type="component" value="Unassembled WGS sequence"/>
</dbReference>
<comment type="similarity">
    <text evidence="1">Belongs to the AfsR/DnrI/RedD regulatory family.</text>
</comment>
<accession>A0ABX1FDX6</accession>
<dbReference type="SUPFAM" id="SSF48452">
    <property type="entry name" value="TPR-like"/>
    <property type="match status" value="1"/>
</dbReference>
<evidence type="ECO:0000313" key="9">
    <source>
        <dbReference type="Proteomes" id="UP001515943"/>
    </source>
</evidence>
<evidence type="ECO:0000313" key="8">
    <source>
        <dbReference type="EMBL" id="NKE57042.1"/>
    </source>
</evidence>
<evidence type="ECO:0000259" key="7">
    <source>
        <dbReference type="PROSITE" id="PS51755"/>
    </source>
</evidence>
<name>A0ABX1FDX6_9PSEU</name>
<dbReference type="CDD" id="cd15831">
    <property type="entry name" value="BTAD"/>
    <property type="match status" value="1"/>
</dbReference>
<evidence type="ECO:0000256" key="6">
    <source>
        <dbReference type="SAM" id="MobiDB-lite"/>
    </source>
</evidence>
<dbReference type="Gene3D" id="1.25.40.10">
    <property type="entry name" value="Tetratricopeptide repeat domain"/>
    <property type="match status" value="1"/>
</dbReference>
<protein>
    <submittedName>
        <fullName evidence="8">SARP family transcriptional regulator</fullName>
    </submittedName>
</protein>
<evidence type="ECO:0000256" key="1">
    <source>
        <dbReference type="ARBA" id="ARBA00005820"/>
    </source>
</evidence>
<dbReference type="InterPro" id="IPR016032">
    <property type="entry name" value="Sig_transdc_resp-reg_C-effctor"/>
</dbReference>
<dbReference type="RefSeq" id="WP_167972362.1">
    <property type="nucleotide sequence ID" value="NZ_VSRL01000025.1"/>
</dbReference>
<dbReference type="Gene3D" id="1.10.10.10">
    <property type="entry name" value="Winged helix-like DNA-binding domain superfamily/Winged helix DNA-binding domain"/>
    <property type="match status" value="1"/>
</dbReference>
<dbReference type="PANTHER" id="PTHR35807">
    <property type="entry name" value="TRANSCRIPTIONAL REGULATOR REDD-RELATED"/>
    <property type="match status" value="1"/>
</dbReference>
<dbReference type="SMART" id="SM00862">
    <property type="entry name" value="Trans_reg_C"/>
    <property type="match status" value="1"/>
</dbReference>
<gene>
    <name evidence="8" type="ORF">FXN61_09410</name>
</gene>
<keyword evidence="2" id="KW-0805">Transcription regulation</keyword>
<keyword evidence="9" id="KW-1185">Reference proteome</keyword>
<comment type="caution">
    <text evidence="8">The sequence shown here is derived from an EMBL/GenBank/DDBJ whole genome shotgun (WGS) entry which is preliminary data.</text>
</comment>
<keyword evidence="3 5" id="KW-0238">DNA-binding</keyword>
<feature type="compositionally biased region" description="Basic and acidic residues" evidence="6">
    <location>
        <begin position="765"/>
        <end position="781"/>
    </location>
</feature>
<dbReference type="InterPro" id="IPR051677">
    <property type="entry name" value="AfsR-DnrI-RedD_regulator"/>
</dbReference>
<evidence type="ECO:0000256" key="5">
    <source>
        <dbReference type="PROSITE-ProRule" id="PRU01091"/>
    </source>
</evidence>
<feature type="domain" description="OmpR/PhoB-type" evidence="7">
    <location>
        <begin position="1"/>
        <end position="95"/>
    </location>
</feature>
<organism evidence="8 9">
    <name type="scientific">Lentzea indica</name>
    <dbReference type="NCBI Taxonomy" id="2604800"/>
    <lineage>
        <taxon>Bacteria</taxon>
        <taxon>Bacillati</taxon>
        <taxon>Actinomycetota</taxon>
        <taxon>Actinomycetes</taxon>
        <taxon>Pseudonocardiales</taxon>
        <taxon>Pseudonocardiaceae</taxon>
        <taxon>Lentzea</taxon>
    </lineage>
</organism>
<proteinExistence type="inferred from homology"/>
<dbReference type="PRINTS" id="PR00364">
    <property type="entry name" value="DISEASERSIST"/>
</dbReference>
<sequence length="781" mass="85486">MGGTEFRLLGAVGVWSDGMPVDLGHGRRRCVLAALLVDANQVVSAEGLMERAWGENAPRQGKDTLYAYVSRLRNVFRRIEGAAITRKSGGYVLTVDPAAVDLHEFHRLLAEGRAADGTAKLALLDQALALWQGEAFAELDTPWLDNVRQELAKERFAAELDRIDLQLGLGRHGELLTELAAATRRHPLDERLTGQFMLALYRSGRQAEALSAYQRLRDRLSDELGVDPWPELQRLHTSILRQDPGLAPPAVRAVKKPMPAHLTAQLPPPVPHFSGRHDALRELDTLLGLAAPVVISAVAGTGGVGKTALAVQWAHQHADDFPDGQLYVNLRGYDVAEPMTPNAALEGFLRTLGFDPAAIPSTVDERSALFRSALAGRRMLVLLDNARSADQVRPLLPGRHGCVALVTSRDDLAGLVARDGAHRLRLERLSEREAVELLRQVLGANRVAAEPAAALDLARRCALLPLALRVAAERAVRRDDVPLAELVTELEDLDVPGDPASAVRVVFSWSYLALPGPAGRLFRLLGLHPGPDFDTAAAAWLAGTDVATARRLLDVLRSAHLVEQTTPDRFQLHDLLRMYARELAERHDDAAERAGAVRRMAIGYLHTAYRAADQVNPAMLHLPRPEFSSDDPADGLGWLETERRNLVAVIRHTATTEDRRLAWRLADALRGFFWLRKYHDDWLAALSDGLRAARFGGDLMAQAAMHHGIATARREPQPVRARDRALRARQAVQRTGWLARGAGRRAGQPRGDPPAPGPADGGRGAPRERFGRGAADRCPRP</sequence>
<feature type="DNA-binding region" description="OmpR/PhoB-type" evidence="5">
    <location>
        <begin position="1"/>
        <end position="95"/>
    </location>
</feature>
<dbReference type="Pfam" id="PF00486">
    <property type="entry name" value="Trans_reg_C"/>
    <property type="match status" value="1"/>
</dbReference>
<reference evidence="8 9" key="1">
    <citation type="submission" date="2019-08" db="EMBL/GenBank/DDBJ databases">
        <title>Lentzea from Indian Himalayas.</title>
        <authorList>
            <person name="Mandal S."/>
            <person name="Mallick Gupta A."/>
            <person name="Maiti P.K."/>
            <person name="Sarkar J."/>
            <person name="Mandal S."/>
        </authorList>
    </citation>
    <scope>NUCLEOTIDE SEQUENCE [LARGE SCALE GENOMIC DNA]</scope>
    <source>
        <strain evidence="8 9">PSKA42</strain>
    </source>
</reference>
<dbReference type="InterPro" id="IPR011990">
    <property type="entry name" value="TPR-like_helical_dom_sf"/>
</dbReference>
<keyword evidence="4" id="KW-0804">Transcription</keyword>
<feature type="region of interest" description="Disordered" evidence="6">
    <location>
        <begin position="736"/>
        <end position="781"/>
    </location>
</feature>
<dbReference type="SMART" id="SM01043">
    <property type="entry name" value="BTAD"/>
    <property type="match status" value="1"/>
</dbReference>
<dbReference type="SUPFAM" id="SSF46894">
    <property type="entry name" value="C-terminal effector domain of the bipartite response regulators"/>
    <property type="match status" value="1"/>
</dbReference>
<dbReference type="Gene3D" id="3.40.50.300">
    <property type="entry name" value="P-loop containing nucleotide triphosphate hydrolases"/>
    <property type="match status" value="1"/>
</dbReference>
<dbReference type="InterPro" id="IPR002182">
    <property type="entry name" value="NB-ARC"/>
</dbReference>
<dbReference type="InterPro" id="IPR001867">
    <property type="entry name" value="OmpR/PhoB-type_DNA-bd"/>
</dbReference>